<dbReference type="Proteomes" id="UP001556040">
    <property type="component" value="Unassembled WGS sequence"/>
</dbReference>
<accession>A0ABV3Q6F6</accession>
<organism evidence="4 5">
    <name type="scientific">Jeotgalibacillus marinus</name>
    <dbReference type="NCBI Taxonomy" id="86667"/>
    <lineage>
        <taxon>Bacteria</taxon>
        <taxon>Bacillati</taxon>
        <taxon>Bacillota</taxon>
        <taxon>Bacilli</taxon>
        <taxon>Bacillales</taxon>
        <taxon>Caryophanaceae</taxon>
        <taxon>Jeotgalibacillus</taxon>
    </lineage>
</organism>
<sequence length="443" mass="49580">MNNQNPDIKEAIENIDVPHEKLNKTIDVAIKRAKTKHKKPRRKLYPLIGAAFLATCVLIGSAFVSPAMAKVLSPIPILNSVFEFVGDRGLEIASEKGLSEKIAQTDTDQNISLTIEDIFFDGTRLSISYIQEFPSTYGELGELTLKVDGKEINFGDGRTGQFVSDNQFAGVLDIKTTEELPDSFDLSIELKQIGNVQGEWNFDIPVTKSEEEVETIESNQTVVYNDTKMTVKTVKLGPAGIKLSVDLISPIDEDPIMNDGLAFNLLNAQGESLTQVSGSGSGGDEGDKLVMHMEYRFSPLEESTEFLTVSPFLVTIIGDEHSRVEQPLQIDQLPITLAKDEMEKIIVTDVEYEEDKTLLYFEVESDFPYDDHFSYNNVWLEDKAGNNLTSDSLDLKGYPERIKQNTYVQEFQPINKDEPLKVVTVKMLNLEVLKDLEIKIPLK</sequence>
<reference evidence="4 5" key="1">
    <citation type="journal article" date="1979" name="Int. J. Syst. Evol. Microbiol.">
        <title>Bacillus globisporus subsp. marinus subsp. nov.</title>
        <authorList>
            <person name="Liu H."/>
        </authorList>
    </citation>
    <scope>NUCLEOTIDE SEQUENCE [LARGE SCALE GENOMIC DNA]</scope>
    <source>
        <strain evidence="4 5">DSM 1297</strain>
    </source>
</reference>
<keyword evidence="1" id="KW-0472">Membrane</keyword>
<evidence type="ECO:0000256" key="1">
    <source>
        <dbReference type="SAM" id="Phobius"/>
    </source>
</evidence>
<evidence type="ECO:0000259" key="3">
    <source>
        <dbReference type="Pfam" id="PF18705"/>
    </source>
</evidence>
<evidence type="ECO:0000313" key="4">
    <source>
        <dbReference type="EMBL" id="MEW9502887.1"/>
    </source>
</evidence>
<name>A0ABV3Q6F6_9BACL</name>
<gene>
    <name evidence="4" type="ORF">AB1471_13910</name>
</gene>
<comment type="caution">
    <text evidence="4">The sequence shown here is derived from an EMBL/GenBank/DDBJ whole genome shotgun (WGS) entry which is preliminary data.</text>
</comment>
<dbReference type="InterPro" id="IPR040680">
    <property type="entry name" value="DUF5643"/>
</dbReference>
<evidence type="ECO:0000259" key="2">
    <source>
        <dbReference type="Pfam" id="PF13786"/>
    </source>
</evidence>
<proteinExistence type="predicted"/>
<dbReference type="EMBL" id="JBFMIA010000017">
    <property type="protein sequence ID" value="MEW9502887.1"/>
    <property type="molecule type" value="Genomic_DNA"/>
</dbReference>
<keyword evidence="5" id="KW-1185">Reference proteome</keyword>
<dbReference type="RefSeq" id="WP_367780373.1">
    <property type="nucleotide sequence ID" value="NZ_JBFMIA010000017.1"/>
</dbReference>
<keyword evidence="1" id="KW-1133">Transmembrane helix</keyword>
<dbReference type="Gene3D" id="2.60.40.1630">
    <property type="entry name" value="bacillus anthracis domain"/>
    <property type="match status" value="1"/>
</dbReference>
<evidence type="ECO:0000313" key="5">
    <source>
        <dbReference type="Proteomes" id="UP001556040"/>
    </source>
</evidence>
<feature type="domain" description="DUF4179" evidence="2">
    <location>
        <begin position="41"/>
        <end position="129"/>
    </location>
</feature>
<dbReference type="Pfam" id="PF18705">
    <property type="entry name" value="DUF5643"/>
    <property type="match status" value="1"/>
</dbReference>
<dbReference type="Pfam" id="PF13786">
    <property type="entry name" value="DUF4179"/>
    <property type="match status" value="1"/>
</dbReference>
<feature type="domain" description="DUF5643" evidence="3">
    <location>
        <begin position="214"/>
        <end position="337"/>
    </location>
</feature>
<feature type="transmembrane region" description="Helical" evidence="1">
    <location>
        <begin position="44"/>
        <end position="64"/>
    </location>
</feature>
<protein>
    <submittedName>
        <fullName evidence="4">DUF4179 domain-containing protein</fullName>
    </submittedName>
</protein>
<dbReference type="InterPro" id="IPR025436">
    <property type="entry name" value="DUF4179"/>
</dbReference>
<keyword evidence="1" id="KW-0812">Transmembrane</keyword>